<dbReference type="Gene3D" id="2.40.50.320">
    <property type="entry name" value="Copper binding periplasmic protein CusF"/>
    <property type="match status" value="1"/>
</dbReference>
<accession>A0ABY5AD61</accession>
<keyword evidence="3" id="KW-1185">Reference proteome</keyword>
<keyword evidence="1" id="KW-0732">Signal</keyword>
<dbReference type="InterPro" id="IPR021647">
    <property type="entry name" value="CusF_Ec"/>
</dbReference>
<evidence type="ECO:0000256" key="1">
    <source>
        <dbReference type="SAM" id="SignalP"/>
    </source>
</evidence>
<dbReference type="Proteomes" id="UP001054897">
    <property type="component" value="Chromosome"/>
</dbReference>
<proteinExistence type="predicted"/>
<dbReference type="Pfam" id="PF11604">
    <property type="entry name" value="CusF_Ec"/>
    <property type="match status" value="1"/>
</dbReference>
<gene>
    <name evidence="2" type="ORF">L1F06_009440</name>
</gene>
<evidence type="ECO:0000313" key="2">
    <source>
        <dbReference type="EMBL" id="USR41621.1"/>
    </source>
</evidence>
<dbReference type="GeneID" id="300081193"/>
<protein>
    <submittedName>
        <fullName evidence="2">Copper-binding protein</fullName>
    </submittedName>
</protein>
<organism evidence="2 3">
    <name type="scientific">Ectopseudomonas hydrolytica</name>
    <dbReference type="NCBI Taxonomy" id="2493633"/>
    <lineage>
        <taxon>Bacteria</taxon>
        <taxon>Pseudomonadati</taxon>
        <taxon>Pseudomonadota</taxon>
        <taxon>Gammaproteobacteria</taxon>
        <taxon>Pseudomonadales</taxon>
        <taxon>Pseudomonadaceae</taxon>
        <taxon>Ectopseudomonas</taxon>
    </lineage>
</organism>
<dbReference type="RefSeq" id="WP_003243752.1">
    <property type="nucleotide sequence ID" value="NZ_CP099397.1"/>
</dbReference>
<feature type="chain" id="PRO_5045346480" evidence="1">
    <location>
        <begin position="21"/>
        <end position="98"/>
    </location>
</feature>
<sequence>MKKQLMIAALAALFSLPLQAADPAPLSQGEVRKVDAAAQKITLRHGPIASIGMPPMTMVFEVEPGSLLEGVEAGDKVRFQARQEGNRYIVTELQVVEQ</sequence>
<dbReference type="EMBL" id="CP099397">
    <property type="protein sequence ID" value="USR41621.1"/>
    <property type="molecule type" value="Genomic_DNA"/>
</dbReference>
<name>A0ABY5AD61_9GAMM</name>
<reference evidence="2" key="1">
    <citation type="submission" date="2022-06" db="EMBL/GenBank/DDBJ databases">
        <title>Complete genome of Pseudomonas hydrolytica DSWY01T.</title>
        <authorList>
            <person name="Jung J."/>
            <person name="Jeon C.O."/>
        </authorList>
    </citation>
    <scope>NUCLEOTIDE SEQUENCE</scope>
    <source>
        <strain evidence="2">DSWY01</strain>
    </source>
</reference>
<dbReference type="InterPro" id="IPR042230">
    <property type="entry name" value="CusF_sf"/>
</dbReference>
<feature type="signal peptide" evidence="1">
    <location>
        <begin position="1"/>
        <end position="20"/>
    </location>
</feature>
<evidence type="ECO:0000313" key="3">
    <source>
        <dbReference type="Proteomes" id="UP001054897"/>
    </source>
</evidence>